<name>A0ABR1B7B8_POLSC</name>
<evidence type="ECO:0000313" key="3">
    <source>
        <dbReference type="Proteomes" id="UP001359485"/>
    </source>
</evidence>
<sequence>MSDPSPSQAIFTVLIVSTLIFVFFRFCVGDDTFVGDVRRFTAGSHRPPRFSELRVPLGSISAGVKQDINLTNVSHPSAEQFLVSSTAHSSGNLSVQSKGTALFITVTTAASGRKNLTPASSQNPFRTFFRYRQKKEQHSGEGKHRE</sequence>
<protein>
    <submittedName>
        <fullName evidence="2">Uncharacterized protein</fullName>
    </submittedName>
</protein>
<organism evidence="2 3">
    <name type="scientific">Polyplax serrata</name>
    <name type="common">Common mouse louse</name>
    <dbReference type="NCBI Taxonomy" id="468196"/>
    <lineage>
        <taxon>Eukaryota</taxon>
        <taxon>Metazoa</taxon>
        <taxon>Ecdysozoa</taxon>
        <taxon>Arthropoda</taxon>
        <taxon>Hexapoda</taxon>
        <taxon>Insecta</taxon>
        <taxon>Pterygota</taxon>
        <taxon>Neoptera</taxon>
        <taxon>Paraneoptera</taxon>
        <taxon>Psocodea</taxon>
        <taxon>Troctomorpha</taxon>
        <taxon>Phthiraptera</taxon>
        <taxon>Anoplura</taxon>
        <taxon>Polyplacidae</taxon>
        <taxon>Polyplax</taxon>
    </lineage>
</organism>
<dbReference type="EMBL" id="JAWJWF010000002">
    <property type="protein sequence ID" value="KAK6637407.1"/>
    <property type="molecule type" value="Genomic_DNA"/>
</dbReference>
<dbReference type="Proteomes" id="UP001359485">
    <property type="component" value="Unassembled WGS sequence"/>
</dbReference>
<keyword evidence="1" id="KW-0812">Transmembrane</keyword>
<gene>
    <name evidence="2" type="ORF">RUM44_007824</name>
</gene>
<reference evidence="2 3" key="1">
    <citation type="submission" date="2023-09" db="EMBL/GenBank/DDBJ databases">
        <title>Genomes of two closely related lineages of the louse Polyplax serrata with different host specificities.</title>
        <authorList>
            <person name="Martinu J."/>
            <person name="Tarabai H."/>
            <person name="Stefka J."/>
            <person name="Hypsa V."/>
        </authorList>
    </citation>
    <scope>NUCLEOTIDE SEQUENCE [LARGE SCALE GENOMIC DNA]</scope>
    <source>
        <strain evidence="2">98ZLc_SE</strain>
    </source>
</reference>
<keyword evidence="3" id="KW-1185">Reference proteome</keyword>
<accession>A0ABR1B7B8</accession>
<feature type="transmembrane region" description="Helical" evidence="1">
    <location>
        <begin position="6"/>
        <end position="28"/>
    </location>
</feature>
<comment type="caution">
    <text evidence="2">The sequence shown here is derived from an EMBL/GenBank/DDBJ whole genome shotgun (WGS) entry which is preliminary data.</text>
</comment>
<evidence type="ECO:0000256" key="1">
    <source>
        <dbReference type="SAM" id="Phobius"/>
    </source>
</evidence>
<keyword evidence="1" id="KW-1133">Transmembrane helix</keyword>
<keyword evidence="1" id="KW-0472">Membrane</keyword>
<evidence type="ECO:0000313" key="2">
    <source>
        <dbReference type="EMBL" id="KAK6637407.1"/>
    </source>
</evidence>
<proteinExistence type="predicted"/>